<dbReference type="EMBL" id="CAJZBQ010000002">
    <property type="protein sequence ID" value="CAG9310586.1"/>
    <property type="molecule type" value="Genomic_DNA"/>
</dbReference>
<dbReference type="AlphaFoldDB" id="A0AAU9IB37"/>
<dbReference type="PANTHER" id="PTHR37473">
    <property type="entry name" value="EF-HAND DOMAIN-CONTAINING PROTEIN"/>
    <property type="match status" value="1"/>
</dbReference>
<evidence type="ECO:0000313" key="4">
    <source>
        <dbReference type="Proteomes" id="UP001162131"/>
    </source>
</evidence>
<name>A0AAU9IB37_9CILI</name>
<feature type="coiled-coil region" evidence="1">
    <location>
        <begin position="170"/>
        <end position="207"/>
    </location>
</feature>
<sequence>MSNHIPEISTASTSGSPSLLEAKKQRKQLQQDAALLSNRIKLLQMEEERTWKKIEEAKKRKNQVESSKLRNENKQKEIEKLTQIKEQIRQEAQEKIKKLKFERNSGKNKNIESIQSVRKDCYKYGREWKIYSLQQRQITDQAYREKNKQKALSVKLEERHRQVKLKKRYDKREEENKEDYLKRVKQEEEAKKQLEKHVMEMELLEMELIRKLQHTQLIQQEAISDLEKAISYNSGSVQE</sequence>
<keyword evidence="1" id="KW-0175">Coiled coil</keyword>
<accession>A0AAU9IB37</accession>
<protein>
    <submittedName>
        <fullName evidence="3">Uncharacterized protein</fullName>
    </submittedName>
</protein>
<comment type="caution">
    <text evidence="3">The sequence shown here is derived from an EMBL/GenBank/DDBJ whole genome shotgun (WGS) entry which is preliminary data.</text>
</comment>
<evidence type="ECO:0000313" key="3">
    <source>
        <dbReference type="EMBL" id="CAG9310586.1"/>
    </source>
</evidence>
<keyword evidence="4" id="KW-1185">Reference proteome</keyword>
<evidence type="ECO:0000256" key="2">
    <source>
        <dbReference type="SAM" id="MobiDB-lite"/>
    </source>
</evidence>
<organism evidence="3 4">
    <name type="scientific">Blepharisma stoltei</name>
    <dbReference type="NCBI Taxonomy" id="1481888"/>
    <lineage>
        <taxon>Eukaryota</taxon>
        <taxon>Sar</taxon>
        <taxon>Alveolata</taxon>
        <taxon>Ciliophora</taxon>
        <taxon>Postciliodesmatophora</taxon>
        <taxon>Heterotrichea</taxon>
        <taxon>Heterotrichida</taxon>
        <taxon>Blepharismidae</taxon>
        <taxon>Blepharisma</taxon>
    </lineage>
</organism>
<gene>
    <name evidence="3" type="ORF">BSTOLATCC_MIC1428</name>
</gene>
<feature type="compositionally biased region" description="Polar residues" evidence="2">
    <location>
        <begin position="1"/>
        <end position="17"/>
    </location>
</feature>
<evidence type="ECO:0000256" key="1">
    <source>
        <dbReference type="SAM" id="Coils"/>
    </source>
</evidence>
<feature type="region of interest" description="Disordered" evidence="2">
    <location>
        <begin position="1"/>
        <end position="26"/>
    </location>
</feature>
<proteinExistence type="predicted"/>
<dbReference type="PANTHER" id="PTHR37473:SF1">
    <property type="entry name" value="EF-HAND DOMAIN-CONTAINING PROTEIN"/>
    <property type="match status" value="1"/>
</dbReference>
<dbReference type="Proteomes" id="UP001162131">
    <property type="component" value="Unassembled WGS sequence"/>
</dbReference>
<reference evidence="3" key="1">
    <citation type="submission" date="2021-09" db="EMBL/GenBank/DDBJ databases">
        <authorList>
            <consortium name="AG Swart"/>
            <person name="Singh M."/>
            <person name="Singh A."/>
            <person name="Seah K."/>
            <person name="Emmerich C."/>
        </authorList>
    </citation>
    <scope>NUCLEOTIDE SEQUENCE</scope>
    <source>
        <strain evidence="3">ATCC30299</strain>
    </source>
</reference>